<keyword evidence="4" id="KW-0249">Electron transport</keyword>
<keyword evidence="2 6" id="KW-0349">Heme</keyword>
<feature type="chain" id="PRO_5037520479" evidence="7">
    <location>
        <begin position="23"/>
        <end position="186"/>
    </location>
</feature>
<dbReference type="Proteomes" id="UP000664303">
    <property type="component" value="Unassembled WGS sequence"/>
</dbReference>
<dbReference type="InterPro" id="IPR050597">
    <property type="entry name" value="Cytochrome_c_Oxidase_Subunit"/>
</dbReference>
<dbReference type="GO" id="GO:0020037">
    <property type="term" value="F:heme binding"/>
    <property type="evidence" value="ECO:0007669"/>
    <property type="project" value="InterPro"/>
</dbReference>
<evidence type="ECO:0000259" key="8">
    <source>
        <dbReference type="PROSITE" id="PS51007"/>
    </source>
</evidence>
<evidence type="ECO:0000256" key="7">
    <source>
        <dbReference type="SAM" id="SignalP"/>
    </source>
</evidence>
<gene>
    <name evidence="9" type="ORF">JYP50_12095</name>
</gene>
<keyword evidence="5 6" id="KW-0408">Iron</keyword>
<dbReference type="PANTHER" id="PTHR33751:SF9">
    <property type="entry name" value="CYTOCHROME C4"/>
    <property type="match status" value="1"/>
</dbReference>
<evidence type="ECO:0000256" key="1">
    <source>
        <dbReference type="ARBA" id="ARBA00022448"/>
    </source>
</evidence>
<protein>
    <submittedName>
        <fullName evidence="9">Cytochrome c</fullName>
    </submittedName>
</protein>
<comment type="caution">
    <text evidence="9">The sequence shown here is derived from an EMBL/GenBank/DDBJ whole genome shotgun (WGS) entry which is preliminary data.</text>
</comment>
<dbReference type="Gene3D" id="1.10.760.10">
    <property type="entry name" value="Cytochrome c-like domain"/>
    <property type="match status" value="2"/>
</dbReference>
<dbReference type="PANTHER" id="PTHR33751">
    <property type="entry name" value="CBB3-TYPE CYTOCHROME C OXIDASE SUBUNIT FIXP"/>
    <property type="match status" value="1"/>
</dbReference>
<evidence type="ECO:0000256" key="3">
    <source>
        <dbReference type="ARBA" id="ARBA00022723"/>
    </source>
</evidence>
<dbReference type="PROSITE" id="PS51007">
    <property type="entry name" value="CYTC"/>
    <property type="match status" value="2"/>
</dbReference>
<evidence type="ECO:0000313" key="9">
    <source>
        <dbReference type="EMBL" id="MBN7797339.1"/>
    </source>
</evidence>
<dbReference type="Pfam" id="PF00034">
    <property type="entry name" value="Cytochrom_C"/>
    <property type="match status" value="1"/>
</dbReference>
<accession>A0A939IJ72</accession>
<keyword evidence="1" id="KW-0813">Transport</keyword>
<dbReference type="GO" id="GO:0009055">
    <property type="term" value="F:electron transfer activity"/>
    <property type="evidence" value="ECO:0007669"/>
    <property type="project" value="InterPro"/>
</dbReference>
<keyword evidence="7" id="KW-0732">Signal</keyword>
<feature type="signal peptide" evidence="7">
    <location>
        <begin position="1"/>
        <end position="22"/>
    </location>
</feature>
<organism evidence="9 10">
    <name type="scientific">Parahaliea mediterranea</name>
    <dbReference type="NCBI Taxonomy" id="651086"/>
    <lineage>
        <taxon>Bacteria</taxon>
        <taxon>Pseudomonadati</taxon>
        <taxon>Pseudomonadota</taxon>
        <taxon>Gammaproteobacteria</taxon>
        <taxon>Cellvibrionales</taxon>
        <taxon>Halieaceae</taxon>
        <taxon>Parahaliea</taxon>
    </lineage>
</organism>
<dbReference type="Pfam" id="PF13442">
    <property type="entry name" value="Cytochrome_CBB3"/>
    <property type="match status" value="1"/>
</dbReference>
<feature type="domain" description="Cytochrome c" evidence="8">
    <location>
        <begin position="14"/>
        <end position="97"/>
    </location>
</feature>
<proteinExistence type="predicted"/>
<keyword evidence="10" id="KW-1185">Reference proteome</keyword>
<dbReference type="AlphaFoldDB" id="A0A939IJ72"/>
<dbReference type="InterPro" id="IPR009056">
    <property type="entry name" value="Cyt_c-like_dom"/>
</dbReference>
<name>A0A939IJ72_9GAMM</name>
<dbReference type="GO" id="GO:0046872">
    <property type="term" value="F:metal ion binding"/>
    <property type="evidence" value="ECO:0007669"/>
    <property type="project" value="UniProtKB-KW"/>
</dbReference>
<dbReference type="InterPro" id="IPR036909">
    <property type="entry name" value="Cyt_c-like_dom_sf"/>
</dbReference>
<evidence type="ECO:0000313" key="10">
    <source>
        <dbReference type="Proteomes" id="UP000664303"/>
    </source>
</evidence>
<evidence type="ECO:0000256" key="4">
    <source>
        <dbReference type="ARBA" id="ARBA00022982"/>
    </source>
</evidence>
<sequence length="186" mass="20233">MKYRLCRMLAAASLVLAAGAHAQAPSQAANCVTCHGQQGESINPQWPNLAGQHADYLAEQITAFRDGTRENAAMMPFVKNLDEKDIRELADYYASLPRKVSSSGDSDLVERGRNLAGYCAACHGMRGEPVANNWPILAGQQAPYLAQQLRAYKSGKRVHSLMQAALASLSEEEFSALAAYYSQLEP</sequence>
<dbReference type="RefSeq" id="WP_206560789.1">
    <property type="nucleotide sequence ID" value="NZ_JAFKCZ010000008.1"/>
</dbReference>
<evidence type="ECO:0000256" key="2">
    <source>
        <dbReference type="ARBA" id="ARBA00022617"/>
    </source>
</evidence>
<feature type="domain" description="Cytochrome c" evidence="8">
    <location>
        <begin position="107"/>
        <end position="185"/>
    </location>
</feature>
<dbReference type="SUPFAM" id="SSF46626">
    <property type="entry name" value="Cytochrome c"/>
    <property type="match status" value="2"/>
</dbReference>
<evidence type="ECO:0000256" key="6">
    <source>
        <dbReference type="PROSITE-ProRule" id="PRU00433"/>
    </source>
</evidence>
<reference evidence="9" key="1">
    <citation type="submission" date="2021-02" db="EMBL/GenBank/DDBJ databases">
        <title>PHA producing bacteria isolated from coastal sediment in Guangdong, Shenzhen.</title>
        <authorList>
            <person name="Zheng W."/>
            <person name="Yu S."/>
            <person name="Huang Y."/>
        </authorList>
    </citation>
    <scope>NUCLEOTIDE SEQUENCE</scope>
    <source>
        <strain evidence="9">TN14-10</strain>
    </source>
</reference>
<keyword evidence="3 6" id="KW-0479">Metal-binding</keyword>
<dbReference type="EMBL" id="JAFKCZ010000008">
    <property type="protein sequence ID" value="MBN7797339.1"/>
    <property type="molecule type" value="Genomic_DNA"/>
</dbReference>
<evidence type="ECO:0000256" key="5">
    <source>
        <dbReference type="ARBA" id="ARBA00023004"/>
    </source>
</evidence>